<evidence type="ECO:0000259" key="5">
    <source>
        <dbReference type="PROSITE" id="PS50043"/>
    </source>
</evidence>
<proteinExistence type="predicted"/>
<protein>
    <submittedName>
        <fullName evidence="6">Helix-turn-helix transcriptional regulator</fullName>
    </submittedName>
</protein>
<dbReference type="PRINTS" id="PR00038">
    <property type="entry name" value="HTHLUXR"/>
</dbReference>
<dbReference type="Gene3D" id="3.40.50.300">
    <property type="entry name" value="P-loop containing nucleotide triphosphate hydrolases"/>
    <property type="match status" value="1"/>
</dbReference>
<gene>
    <name evidence="6" type="ORF">D7M11_35020</name>
</gene>
<dbReference type="PANTHER" id="PTHR44688:SF16">
    <property type="entry name" value="DNA-BINDING TRANSCRIPTIONAL ACTIVATOR DEVR_DOSR"/>
    <property type="match status" value="1"/>
</dbReference>
<dbReference type="CDD" id="cd06170">
    <property type="entry name" value="LuxR_C_like"/>
    <property type="match status" value="1"/>
</dbReference>
<comment type="caution">
    <text evidence="6">The sequence shown here is derived from an EMBL/GenBank/DDBJ whole genome shotgun (WGS) entry which is preliminary data.</text>
</comment>
<evidence type="ECO:0000256" key="3">
    <source>
        <dbReference type="ARBA" id="ARBA00023163"/>
    </source>
</evidence>
<dbReference type="InterPro" id="IPR000792">
    <property type="entry name" value="Tscrpt_reg_LuxR_C"/>
</dbReference>
<dbReference type="OrthoDB" id="182489at2"/>
<dbReference type="SMART" id="SM00421">
    <property type="entry name" value="HTH_LUXR"/>
    <property type="match status" value="1"/>
</dbReference>
<keyword evidence="2" id="KW-0238">DNA-binding</keyword>
<feature type="region of interest" description="Disordered" evidence="4">
    <location>
        <begin position="669"/>
        <end position="700"/>
    </location>
</feature>
<sequence>MQSLWQWIDHYFIGREAELELLRQFADRGGQRERIVNIYGPGGIGKSFLLDALHRALEKTGSTFILLGSRDFIHSPEAFARRLLSVLGSIRSDSGVSAELEQTPVVDWTGACLQKLNALAANNRIVLAIDTYEELNELDLWLREEFIARLPGNVLVIIAGRFPLRGEWAVSPGWRQMIRSLPLSEFSYETLCEYLGKIGIHEEGMMQELWRFTRGHPLTLSLAASTVHAGSSNRLEGADRTEVLNGLVHLWLREVTDENLQKLLEAASMLRHFHQDLLGHVIEQEVQAADFRRLTQLSFVRFTERGWVLHDLMRESIRQDLRARMPETYQRLSRRCVQYYDRKLRQNASSSDISWERGEFFYHLGDSLIRAVFFQPLSLSSHHLETMDGHNVNEVVHYFQQRTAESRDKKVSFVDHETNQQYDLIVPASQDRKESDLLDPRSLLALRPDAVRLLRNDAGRLIGLVVMIPINEHTLDYLTTQPVSRAYFKGLTPSQRREFAVPRQTQSGWYIRMVDALDPEDVSARRDLLSFVFSHILTGGILLASTPLPFYQTLLRRLGFEEVPKALHRDYGKDTPSPTFLIDLRGGRLQAYLDRMASSIGVKTDSDRLAGLTVREKEIAVLLLGGKTNLEIASHLHLSEITVKKNLAQMFGKYGVKNRAQLMMKLYEGPDSLHGQTGRKMPISPGNLMDTPDGSSQNES</sequence>
<dbReference type="SUPFAM" id="SSF52540">
    <property type="entry name" value="P-loop containing nucleoside triphosphate hydrolases"/>
    <property type="match status" value="1"/>
</dbReference>
<organism evidence="6 7">
    <name type="scientific">Paenibacillus ginsengarvi</name>
    <dbReference type="NCBI Taxonomy" id="400777"/>
    <lineage>
        <taxon>Bacteria</taxon>
        <taxon>Bacillati</taxon>
        <taxon>Bacillota</taxon>
        <taxon>Bacilli</taxon>
        <taxon>Bacillales</taxon>
        <taxon>Paenibacillaceae</taxon>
        <taxon>Paenibacillus</taxon>
    </lineage>
</organism>
<dbReference type="InterPro" id="IPR041664">
    <property type="entry name" value="AAA_16"/>
</dbReference>
<dbReference type="RefSeq" id="WP_120751914.1">
    <property type="nucleotide sequence ID" value="NZ_RBAH01000049.1"/>
</dbReference>
<evidence type="ECO:0000256" key="4">
    <source>
        <dbReference type="SAM" id="MobiDB-lite"/>
    </source>
</evidence>
<dbReference type="GO" id="GO:0006355">
    <property type="term" value="P:regulation of DNA-templated transcription"/>
    <property type="evidence" value="ECO:0007669"/>
    <property type="project" value="InterPro"/>
</dbReference>
<dbReference type="InterPro" id="IPR016032">
    <property type="entry name" value="Sig_transdc_resp-reg_C-effctor"/>
</dbReference>
<evidence type="ECO:0000256" key="2">
    <source>
        <dbReference type="ARBA" id="ARBA00023125"/>
    </source>
</evidence>
<dbReference type="EMBL" id="RBAH01000049">
    <property type="protein sequence ID" value="RKN62080.1"/>
    <property type="molecule type" value="Genomic_DNA"/>
</dbReference>
<dbReference type="InterPro" id="IPR027417">
    <property type="entry name" value="P-loop_NTPase"/>
</dbReference>
<dbReference type="Gene3D" id="1.10.10.10">
    <property type="entry name" value="Winged helix-like DNA-binding domain superfamily/Winged helix DNA-binding domain"/>
    <property type="match status" value="1"/>
</dbReference>
<feature type="domain" description="HTH luxR-type" evidence="5">
    <location>
        <begin position="605"/>
        <end position="670"/>
    </location>
</feature>
<evidence type="ECO:0000256" key="1">
    <source>
        <dbReference type="ARBA" id="ARBA00023015"/>
    </source>
</evidence>
<dbReference type="AlphaFoldDB" id="A0A3B0ANB7"/>
<dbReference type="PANTHER" id="PTHR44688">
    <property type="entry name" value="DNA-BINDING TRANSCRIPTIONAL ACTIVATOR DEVR_DOSR"/>
    <property type="match status" value="1"/>
</dbReference>
<keyword evidence="3" id="KW-0804">Transcription</keyword>
<dbReference type="Pfam" id="PF00196">
    <property type="entry name" value="GerE"/>
    <property type="match status" value="1"/>
</dbReference>
<reference evidence="6 7" key="1">
    <citation type="journal article" date="2007" name="Int. J. Syst. Evol. Microbiol.">
        <title>Paenibacillus ginsengarvi sp. nov., isolated from soil from ginseng cultivation.</title>
        <authorList>
            <person name="Yoon M.H."/>
            <person name="Ten L.N."/>
            <person name="Im W.T."/>
        </authorList>
    </citation>
    <scope>NUCLEOTIDE SEQUENCE [LARGE SCALE GENOMIC DNA]</scope>
    <source>
        <strain evidence="6 7">KCTC 13059</strain>
    </source>
</reference>
<name>A0A3B0ANB7_9BACL</name>
<dbReference type="GO" id="GO:0003677">
    <property type="term" value="F:DNA binding"/>
    <property type="evidence" value="ECO:0007669"/>
    <property type="project" value="UniProtKB-KW"/>
</dbReference>
<dbReference type="SUPFAM" id="SSF46894">
    <property type="entry name" value="C-terminal effector domain of the bipartite response regulators"/>
    <property type="match status" value="1"/>
</dbReference>
<accession>A0A3B0ANB7</accession>
<dbReference type="PROSITE" id="PS50043">
    <property type="entry name" value="HTH_LUXR_2"/>
    <property type="match status" value="1"/>
</dbReference>
<dbReference type="InterPro" id="IPR036388">
    <property type="entry name" value="WH-like_DNA-bd_sf"/>
</dbReference>
<dbReference type="Proteomes" id="UP000282311">
    <property type="component" value="Unassembled WGS sequence"/>
</dbReference>
<dbReference type="Pfam" id="PF13191">
    <property type="entry name" value="AAA_16"/>
    <property type="match status" value="1"/>
</dbReference>
<keyword evidence="7" id="KW-1185">Reference proteome</keyword>
<evidence type="ECO:0000313" key="6">
    <source>
        <dbReference type="EMBL" id="RKN62080.1"/>
    </source>
</evidence>
<evidence type="ECO:0000313" key="7">
    <source>
        <dbReference type="Proteomes" id="UP000282311"/>
    </source>
</evidence>
<keyword evidence="1" id="KW-0805">Transcription regulation</keyword>